<geneLocation type="chloroplast" evidence="2"/>
<dbReference type="SUPFAM" id="SSF161025">
    <property type="entry name" value="Photosystem II 10 kDa phosphoprotein PsbH"/>
    <property type="match status" value="1"/>
</dbReference>
<dbReference type="GO" id="GO:0042301">
    <property type="term" value="F:phosphate ion binding"/>
    <property type="evidence" value="ECO:0007669"/>
    <property type="project" value="InterPro"/>
</dbReference>
<gene>
    <name evidence="2" type="primary">psbH</name>
</gene>
<name>D9IXG4_9ALVE</name>
<dbReference type="GO" id="GO:0050821">
    <property type="term" value="P:protein stabilization"/>
    <property type="evidence" value="ECO:0007669"/>
    <property type="project" value="InterPro"/>
</dbReference>
<dbReference type="RefSeq" id="YP_003795330.1">
    <property type="nucleotide sequence ID" value="NC_014340.2"/>
</dbReference>
<sequence length="84" mass="9348">MIKTFSDFFQGDPTPVTLKKTTRIGTFLKSLDLYSGLGSTNDAAPWGTSVLMVALISLLFLFLWTLLLICNQTVQVDFITVDWA</sequence>
<protein>
    <submittedName>
        <fullName evidence="2">Photosystem II protein H</fullName>
    </submittedName>
</protein>
<dbReference type="GO" id="GO:0009523">
    <property type="term" value="C:photosystem II"/>
    <property type="evidence" value="ECO:0007669"/>
    <property type="project" value="InterPro"/>
</dbReference>
<dbReference type="GeneID" id="9480984"/>
<proteinExistence type="predicted"/>
<evidence type="ECO:0000313" key="2">
    <source>
        <dbReference type="EMBL" id="ADJ66572.1"/>
    </source>
</evidence>
<dbReference type="GO" id="GO:0015979">
    <property type="term" value="P:photosynthesis"/>
    <property type="evidence" value="ECO:0007669"/>
    <property type="project" value="InterPro"/>
</dbReference>
<dbReference type="EMBL" id="HM222967">
    <property type="protein sequence ID" value="ADJ66572.1"/>
    <property type="molecule type" value="Genomic_DNA"/>
</dbReference>
<dbReference type="AlphaFoldDB" id="D9IXG4"/>
<keyword evidence="1" id="KW-0472">Membrane</keyword>
<dbReference type="Pfam" id="PF00737">
    <property type="entry name" value="PsbH"/>
    <property type="match status" value="1"/>
</dbReference>
<reference evidence="2" key="2">
    <citation type="submission" date="2013-03" db="EMBL/GenBank/DDBJ databases">
        <title>Split photosystem protein, linear topology, and growth of structural complexity in the recombination-driven plastid genome of Chromera velia.</title>
        <authorList>
            <person name="Janouskovec J."/>
            <person name="Sobotka R."/>
            <person name="Lai D.-H."/>
            <person name="Flegontov P."/>
            <person name="Konik P."/>
            <person name="Komenda J."/>
            <person name="Ali S."/>
            <person name="Prasil O."/>
            <person name="Pain A."/>
            <person name="Obornik M."/>
            <person name="Lukes J."/>
            <person name="Keeling P.J."/>
        </authorList>
    </citation>
    <scope>NUCLEOTIDE SEQUENCE</scope>
    <source>
        <strain evidence="2">CCMP2878</strain>
    </source>
</reference>
<dbReference type="InterPro" id="IPR001056">
    <property type="entry name" value="PSII_PsbH"/>
</dbReference>
<dbReference type="InterPro" id="IPR036863">
    <property type="entry name" value="PSII_PsbH_sf"/>
</dbReference>
<evidence type="ECO:0000256" key="1">
    <source>
        <dbReference type="SAM" id="Phobius"/>
    </source>
</evidence>
<keyword evidence="2" id="KW-0150">Chloroplast</keyword>
<accession>D9IXG4</accession>
<keyword evidence="1" id="KW-0812">Transmembrane</keyword>
<dbReference type="Gene3D" id="1.20.5.880">
    <property type="entry name" value="Photosystem II reaction center protein H"/>
    <property type="match status" value="1"/>
</dbReference>
<keyword evidence="1" id="KW-1133">Transmembrane helix</keyword>
<keyword evidence="2" id="KW-0934">Plastid</keyword>
<feature type="transmembrane region" description="Helical" evidence="1">
    <location>
        <begin position="46"/>
        <end position="69"/>
    </location>
</feature>
<organism evidence="2">
    <name type="scientific">Chromera velia</name>
    <dbReference type="NCBI Taxonomy" id="505693"/>
    <lineage>
        <taxon>Eukaryota</taxon>
        <taxon>Sar</taxon>
        <taxon>Alveolata</taxon>
        <taxon>Colpodellida</taxon>
        <taxon>Chromeraceae</taxon>
        <taxon>Chromera</taxon>
    </lineage>
</organism>
<reference evidence="2" key="1">
    <citation type="journal article" date="2010" name="Proc. Natl. Acad. Sci. U.S.A.">
        <title>A common red algal origin of the apicomplexan, dinoflagellate, and heterokont plastids.</title>
        <authorList>
            <person name="Janouskovec J."/>
            <person name="Horak A."/>
            <person name="Obornik M."/>
            <person name="Lukes J."/>
            <person name="Keeling P.J."/>
        </authorList>
    </citation>
    <scope>NUCLEOTIDE SEQUENCE</scope>
    <source>
        <strain evidence="2">CCMP2878</strain>
    </source>
</reference>